<reference evidence="3 4" key="1">
    <citation type="submission" date="2019-09" db="EMBL/GenBank/DDBJ databases">
        <title>YIM 132180 draft genome.</title>
        <authorList>
            <person name="Zhang K."/>
        </authorList>
    </citation>
    <scope>NUCLEOTIDE SEQUENCE [LARGE SCALE GENOMIC DNA]</scope>
    <source>
        <strain evidence="3 4">YIM 132180</strain>
    </source>
</reference>
<organism evidence="3 4">
    <name type="scientific">Plantimonas leprariae</name>
    <dbReference type="NCBI Taxonomy" id="2615207"/>
    <lineage>
        <taxon>Bacteria</taxon>
        <taxon>Pseudomonadati</taxon>
        <taxon>Pseudomonadota</taxon>
        <taxon>Alphaproteobacteria</taxon>
        <taxon>Hyphomicrobiales</taxon>
        <taxon>Aurantimonadaceae</taxon>
        <taxon>Plantimonas</taxon>
    </lineage>
</organism>
<evidence type="ECO:0000259" key="2">
    <source>
        <dbReference type="Pfam" id="PF13400"/>
    </source>
</evidence>
<sequence>MTAALRRFTVARNGSALVGFALALPVLLGAAAFGVDTGVLFLERRALQKAVDAAALAAVLQPSGEAPGVVRRVMAANGAADAAFELRFGRWEGDRGRDPDARFGHAGEVNAVSLEASRRVPTLFARIFGQLEKPIGARARAVALPAVSFALGSRLASVDPPLADAVLEPLVGSGLGLTVMDYRDLARSTVRTDGFLRMLAGATGLPSSSRAREVLARPVSLSVMLSVAAGELARDGDRAGAATMRKASRHVADGAATVVPADLLGLDPDFADLRLDYPNRALAARLSVLSLLSAALTERGIGNAATARFGLPGIAEAKALLLLGEAESGARALSLGGAAASAETAQLKARLLLTAGAGVAGATLDVPVELVAAGARAEVVAATCSADPAKREVKLAVQPGVVRLSLGNSSPTLGELSITGKPLPARLVDAPLVTVEGSATATLRQTAPTVVSFRGAEIGSGATKTVRTRTLASSLVAGLFDDADLHVRAGALGLAFPLAAAPVRAALATLAEPTDEVLDALLAVAGIGLGEADVRVDDLVCSNARIVG</sequence>
<accession>A0A7V7PRD0</accession>
<feature type="domain" description="Putative Flp pilus-assembly TadG-like N-terminal" evidence="2">
    <location>
        <begin position="14"/>
        <end position="59"/>
    </location>
</feature>
<dbReference type="InterPro" id="IPR018705">
    <property type="entry name" value="DUF2134_membrane"/>
</dbReference>
<dbReference type="Pfam" id="PF09977">
    <property type="entry name" value="Tad_C"/>
    <property type="match status" value="1"/>
</dbReference>
<dbReference type="AlphaFoldDB" id="A0A7V7PRD0"/>
<dbReference type="InterPro" id="IPR028087">
    <property type="entry name" value="Tad_N"/>
</dbReference>
<feature type="domain" description="DUF2134" evidence="1">
    <location>
        <begin position="70"/>
        <end position="141"/>
    </location>
</feature>
<dbReference type="Proteomes" id="UP000432089">
    <property type="component" value="Unassembled WGS sequence"/>
</dbReference>
<dbReference type="RefSeq" id="WP_150968464.1">
    <property type="nucleotide sequence ID" value="NZ_VZDO01000003.1"/>
</dbReference>
<dbReference type="Pfam" id="PF13400">
    <property type="entry name" value="Tad"/>
    <property type="match status" value="1"/>
</dbReference>
<gene>
    <name evidence="3" type="ORF">F6X38_05085</name>
</gene>
<evidence type="ECO:0000313" key="4">
    <source>
        <dbReference type="Proteomes" id="UP000432089"/>
    </source>
</evidence>
<keyword evidence="4" id="KW-1185">Reference proteome</keyword>
<evidence type="ECO:0000313" key="3">
    <source>
        <dbReference type="EMBL" id="KAB0681268.1"/>
    </source>
</evidence>
<protein>
    <recommendedName>
        <fullName evidence="5">Flp pilus-assembly TadG-like N-terminal domain-containing protein</fullName>
    </recommendedName>
</protein>
<name>A0A7V7PRD0_9HYPH</name>
<proteinExistence type="predicted"/>
<dbReference type="EMBL" id="VZDO01000003">
    <property type="protein sequence ID" value="KAB0681268.1"/>
    <property type="molecule type" value="Genomic_DNA"/>
</dbReference>
<evidence type="ECO:0008006" key="5">
    <source>
        <dbReference type="Google" id="ProtNLM"/>
    </source>
</evidence>
<evidence type="ECO:0000259" key="1">
    <source>
        <dbReference type="Pfam" id="PF09977"/>
    </source>
</evidence>
<comment type="caution">
    <text evidence="3">The sequence shown here is derived from an EMBL/GenBank/DDBJ whole genome shotgun (WGS) entry which is preliminary data.</text>
</comment>